<name>A0A177NBG7_9GAMM</name>
<protein>
    <recommendedName>
        <fullName evidence="1">Spore protein YkvP/CgeB glycosyl transferase-like domain-containing protein</fullName>
    </recommendedName>
</protein>
<sequence length="381" mass="44319">MTDISVSVFFPRDNAWYRHLAGQIAGGFAGRDVRLSWHCGPLNEAEMLAWIKERGTRVIFDMNRPRSDLPYLPADIVHICWIVDFNGRPINDFHGSEITYLFGPKWLEKYPHRAFHRWFGPGACPQSYCPSGTELANRAAFVGHIPRPWRHEELARDISQSGPPLKFGEFLPHIEQALLENRASLKVHEDYMRLLSDLALALFGVELRADRTLEYDMTGRLIRLVNRRELLDALVDLKLPLDIYGPENWRDWPAYRDYYRRFLNDPGDMRAVYESSMNFHEGNGMHFRVVDCMASAGLIFVRKGEYDEKPGGIKTFFTPGEHYIEFDIDDLSDKVEFYRDNPQEANRIRNNAAQEILNHHTWRHRVDSIFNDLKTIGYSSV</sequence>
<dbReference type="OrthoDB" id="5571320at2"/>
<keyword evidence="3" id="KW-1185">Reference proteome</keyword>
<feature type="domain" description="Spore protein YkvP/CgeB glycosyl transferase-like" evidence="1">
    <location>
        <begin position="227"/>
        <end position="370"/>
    </location>
</feature>
<dbReference type="Pfam" id="PF13524">
    <property type="entry name" value="Glyco_trans_1_2"/>
    <property type="match status" value="1"/>
</dbReference>
<reference evidence="3" key="1">
    <citation type="submission" date="2016-03" db="EMBL/GenBank/DDBJ databases">
        <authorList>
            <person name="Heylen K."/>
            <person name="De Vos P."/>
            <person name="Vekeman B."/>
        </authorList>
    </citation>
    <scope>NUCLEOTIDE SEQUENCE [LARGE SCALE GENOMIC DNA]</scope>
    <source>
        <strain evidence="3">R-45383</strain>
    </source>
</reference>
<evidence type="ECO:0000313" key="2">
    <source>
        <dbReference type="EMBL" id="OAI15212.1"/>
    </source>
</evidence>
<dbReference type="InterPro" id="IPR055259">
    <property type="entry name" value="YkvP/CgeB_Glyco_trans-like"/>
</dbReference>
<accession>A0A177NBG7</accession>
<evidence type="ECO:0000259" key="1">
    <source>
        <dbReference type="Pfam" id="PF13524"/>
    </source>
</evidence>
<gene>
    <name evidence="2" type="ORF">A1355_10750</name>
</gene>
<dbReference type="Proteomes" id="UP000077628">
    <property type="component" value="Unassembled WGS sequence"/>
</dbReference>
<proteinExistence type="predicted"/>
<dbReference type="RefSeq" id="WP_064030647.1">
    <property type="nucleotide sequence ID" value="NZ_LUUK01000194.1"/>
</dbReference>
<organism evidence="2 3">
    <name type="scientific">Methylomonas koyamae</name>
    <dbReference type="NCBI Taxonomy" id="702114"/>
    <lineage>
        <taxon>Bacteria</taxon>
        <taxon>Pseudomonadati</taxon>
        <taxon>Pseudomonadota</taxon>
        <taxon>Gammaproteobacteria</taxon>
        <taxon>Methylococcales</taxon>
        <taxon>Methylococcaceae</taxon>
        <taxon>Methylomonas</taxon>
    </lineage>
</organism>
<comment type="caution">
    <text evidence="2">The sequence shown here is derived from an EMBL/GenBank/DDBJ whole genome shotgun (WGS) entry which is preliminary data.</text>
</comment>
<dbReference type="AlphaFoldDB" id="A0A177NBG7"/>
<dbReference type="STRING" id="702114.A1355_10750"/>
<dbReference type="EMBL" id="LUUK01000194">
    <property type="protein sequence ID" value="OAI15212.1"/>
    <property type="molecule type" value="Genomic_DNA"/>
</dbReference>
<evidence type="ECO:0000313" key="3">
    <source>
        <dbReference type="Proteomes" id="UP000077628"/>
    </source>
</evidence>